<dbReference type="InterPro" id="IPR006665">
    <property type="entry name" value="OmpA-like"/>
</dbReference>
<comment type="caution">
    <text evidence="5">The sequence shown here is derived from an EMBL/GenBank/DDBJ whole genome shotgun (WGS) entry which is preliminary data.</text>
</comment>
<dbReference type="InterPro" id="IPR036737">
    <property type="entry name" value="OmpA-like_sf"/>
</dbReference>
<evidence type="ECO:0000259" key="4">
    <source>
        <dbReference type="PROSITE" id="PS51123"/>
    </source>
</evidence>
<evidence type="ECO:0000256" key="3">
    <source>
        <dbReference type="ARBA" id="ARBA00023237"/>
    </source>
</evidence>
<comment type="subcellular location">
    <subcellularLocation>
        <location evidence="1">Cell outer membrane</location>
    </subcellularLocation>
</comment>
<keyword evidence="2" id="KW-0472">Membrane</keyword>
<dbReference type="PRINTS" id="PR01021">
    <property type="entry name" value="OMPADOMAIN"/>
</dbReference>
<dbReference type="SUPFAM" id="SSF103088">
    <property type="entry name" value="OmpA-like"/>
    <property type="match status" value="1"/>
</dbReference>
<name>A0A0W8FRH7_9ZZZZ</name>
<feature type="domain" description="OmpA-like" evidence="4">
    <location>
        <begin position="86"/>
        <end position="204"/>
    </location>
</feature>
<dbReference type="AlphaFoldDB" id="A0A0W8FRH7"/>
<organism evidence="5">
    <name type="scientific">hydrocarbon metagenome</name>
    <dbReference type="NCBI Taxonomy" id="938273"/>
    <lineage>
        <taxon>unclassified sequences</taxon>
        <taxon>metagenomes</taxon>
        <taxon>ecological metagenomes</taxon>
    </lineage>
</organism>
<dbReference type="Gene3D" id="3.30.1330.60">
    <property type="entry name" value="OmpA-like domain"/>
    <property type="match status" value="1"/>
</dbReference>
<dbReference type="CDD" id="cd07185">
    <property type="entry name" value="OmpA_C-like"/>
    <property type="match status" value="1"/>
</dbReference>
<protein>
    <submittedName>
        <fullName evidence="5">Outer membrane protein</fullName>
    </submittedName>
</protein>
<evidence type="ECO:0000256" key="2">
    <source>
        <dbReference type="ARBA" id="ARBA00023136"/>
    </source>
</evidence>
<proteinExistence type="predicted"/>
<dbReference type="PANTHER" id="PTHR30329:SF21">
    <property type="entry name" value="LIPOPROTEIN YIAD-RELATED"/>
    <property type="match status" value="1"/>
</dbReference>
<evidence type="ECO:0000256" key="1">
    <source>
        <dbReference type="ARBA" id="ARBA00004442"/>
    </source>
</evidence>
<evidence type="ECO:0000313" key="5">
    <source>
        <dbReference type="EMBL" id="KUG23535.1"/>
    </source>
</evidence>
<dbReference type="EMBL" id="LNQE01000900">
    <property type="protein sequence ID" value="KUG23535.1"/>
    <property type="molecule type" value="Genomic_DNA"/>
</dbReference>
<accession>A0A0W8FRH7</accession>
<dbReference type="PANTHER" id="PTHR30329">
    <property type="entry name" value="STATOR ELEMENT OF FLAGELLAR MOTOR COMPLEX"/>
    <property type="match status" value="1"/>
</dbReference>
<dbReference type="GO" id="GO:0009279">
    <property type="term" value="C:cell outer membrane"/>
    <property type="evidence" value="ECO:0007669"/>
    <property type="project" value="UniProtKB-SubCell"/>
</dbReference>
<gene>
    <name evidence="5" type="ORF">ASZ90_006681</name>
</gene>
<dbReference type="PROSITE" id="PS51123">
    <property type="entry name" value="OMPA_2"/>
    <property type="match status" value="1"/>
</dbReference>
<dbReference type="InterPro" id="IPR050330">
    <property type="entry name" value="Bact_OuterMem_StrucFunc"/>
</dbReference>
<dbReference type="InterPro" id="IPR006664">
    <property type="entry name" value="OMP_bac"/>
</dbReference>
<sequence>MQRNILKMVSSLMMSLLLVSCASQKSIAPFNATDVNPELNSSQPSQKIDNPIAAHPSQPVEVPEEVTPVKETGSAIEQTTVSKAEPVSEDVSITLNVQFDTGKANIKPKYHNDIKRIADAMSKYASTSLIILGHTDNVGKELVNVKLSYRRAANIKAYLVRKFGVDSSRIRVIGYDYQKPIASNKTKEGRQANRRGETQIETNVSSNVVYSFFEDSDLPKGGFSIVNQESIDEKIKSFKEKYGPTAYASKIVKAPTLELYKMWSGIFSHCAIRIETDSNSFYQIELQSLSDLKKAGMKDYHQSGASISLLGMIRDQMDIVEFTDKNERAKLDSKGLNYATMPICIVNKSTRKTTQWYQDCLRRYAGSYNPENTLKAGKRTKVFEYNPVTHNCCNFVEEALKSCGLENCFDLGKSTSLYHETGPLEEKLKE</sequence>
<dbReference type="Pfam" id="PF00691">
    <property type="entry name" value="OmpA"/>
    <property type="match status" value="1"/>
</dbReference>
<dbReference type="PROSITE" id="PS51257">
    <property type="entry name" value="PROKAR_LIPOPROTEIN"/>
    <property type="match status" value="1"/>
</dbReference>
<reference evidence="5" key="1">
    <citation type="journal article" date="2015" name="Proc. Natl. Acad. Sci. U.S.A.">
        <title>Networks of energetic and metabolic interactions define dynamics in microbial communities.</title>
        <authorList>
            <person name="Embree M."/>
            <person name="Liu J.K."/>
            <person name="Al-Bassam M.M."/>
            <person name="Zengler K."/>
        </authorList>
    </citation>
    <scope>NUCLEOTIDE SEQUENCE</scope>
</reference>
<keyword evidence="3" id="KW-0998">Cell outer membrane</keyword>